<comment type="subcellular location">
    <subcellularLocation>
        <location evidence="1">Endoplasmic reticulum membrane</location>
        <topology evidence="1">Multi-pass membrane protein</topology>
    </subcellularLocation>
</comment>
<comment type="pathway">
    <text evidence="12">Phospholipid metabolism.</text>
</comment>
<evidence type="ECO:0000256" key="2">
    <source>
        <dbReference type="ARBA" id="ARBA00005189"/>
    </source>
</evidence>
<keyword evidence="5 14" id="KW-0812">Transmembrane</keyword>
<feature type="transmembrane region" description="Helical" evidence="14">
    <location>
        <begin position="42"/>
        <end position="61"/>
    </location>
</feature>
<organism evidence="15 16">
    <name type="scientific">Acanthamoeba castellanii (strain ATCC 30010 / Neff)</name>
    <dbReference type="NCBI Taxonomy" id="1257118"/>
    <lineage>
        <taxon>Eukaryota</taxon>
        <taxon>Amoebozoa</taxon>
        <taxon>Discosea</taxon>
        <taxon>Longamoebia</taxon>
        <taxon>Centramoebida</taxon>
        <taxon>Acanthamoebidae</taxon>
        <taxon>Acanthamoeba</taxon>
    </lineage>
</organism>
<dbReference type="Proteomes" id="UP000011083">
    <property type="component" value="Unassembled WGS sequence"/>
</dbReference>
<feature type="compositionally biased region" description="Basic and acidic residues" evidence="13">
    <location>
        <begin position="375"/>
        <end position="388"/>
    </location>
</feature>
<keyword evidence="10" id="KW-0594">Phospholipid biosynthesis</keyword>
<dbReference type="GO" id="GO:0106245">
    <property type="term" value="F:L-serine-phosphatidylethanolamine phosphatidyltransferase activity"/>
    <property type="evidence" value="ECO:0007669"/>
    <property type="project" value="InterPro"/>
</dbReference>
<name>L8H775_ACACF</name>
<evidence type="ECO:0000256" key="11">
    <source>
        <dbReference type="ARBA" id="ARBA00023264"/>
    </source>
</evidence>
<dbReference type="KEGG" id="acan:ACA1_280020"/>
<evidence type="ECO:0000256" key="1">
    <source>
        <dbReference type="ARBA" id="ARBA00004477"/>
    </source>
</evidence>
<evidence type="ECO:0000256" key="10">
    <source>
        <dbReference type="ARBA" id="ARBA00023209"/>
    </source>
</evidence>
<dbReference type="OrthoDB" id="10265393at2759"/>
<evidence type="ECO:0000313" key="15">
    <source>
        <dbReference type="EMBL" id="ELR20990.1"/>
    </source>
</evidence>
<dbReference type="PANTHER" id="PTHR15362:SF7">
    <property type="entry name" value="PHOSPHATIDYLSERINE SYNTHASE 2"/>
    <property type="match status" value="1"/>
</dbReference>
<dbReference type="Pfam" id="PF03034">
    <property type="entry name" value="PSS"/>
    <property type="match status" value="1"/>
</dbReference>
<proteinExistence type="predicted"/>
<protein>
    <recommendedName>
        <fullName evidence="17">Phosphatidylserine synthase</fullName>
    </recommendedName>
</protein>
<dbReference type="GO" id="GO:0005789">
    <property type="term" value="C:endoplasmic reticulum membrane"/>
    <property type="evidence" value="ECO:0007669"/>
    <property type="project" value="UniProtKB-SubCell"/>
</dbReference>
<evidence type="ECO:0000256" key="5">
    <source>
        <dbReference type="ARBA" id="ARBA00022692"/>
    </source>
</evidence>
<dbReference type="EMBL" id="KB007908">
    <property type="protein sequence ID" value="ELR20990.1"/>
    <property type="molecule type" value="Genomic_DNA"/>
</dbReference>
<dbReference type="GeneID" id="14921863"/>
<evidence type="ECO:0000256" key="13">
    <source>
        <dbReference type="SAM" id="MobiDB-lite"/>
    </source>
</evidence>
<feature type="transmembrane region" description="Helical" evidence="14">
    <location>
        <begin position="194"/>
        <end position="214"/>
    </location>
</feature>
<dbReference type="AlphaFoldDB" id="L8H775"/>
<keyword evidence="6" id="KW-0256">Endoplasmic reticulum</keyword>
<evidence type="ECO:0000256" key="4">
    <source>
        <dbReference type="ARBA" id="ARBA00022679"/>
    </source>
</evidence>
<dbReference type="RefSeq" id="XP_004344733.1">
    <property type="nucleotide sequence ID" value="XM_004344683.1"/>
</dbReference>
<comment type="pathway">
    <text evidence="2">Lipid metabolism.</text>
</comment>
<keyword evidence="3" id="KW-0444">Lipid biosynthesis</keyword>
<evidence type="ECO:0008006" key="17">
    <source>
        <dbReference type="Google" id="ProtNLM"/>
    </source>
</evidence>
<feature type="transmembrane region" description="Helical" evidence="14">
    <location>
        <begin position="426"/>
        <end position="445"/>
    </location>
</feature>
<accession>L8H775</accession>
<keyword evidence="7 14" id="KW-1133">Transmembrane helix</keyword>
<keyword evidence="11" id="KW-1208">Phospholipid metabolism</keyword>
<dbReference type="PANTHER" id="PTHR15362">
    <property type="entry name" value="PHOSPHATIDYLINOSITOL SYNTHASE"/>
    <property type="match status" value="1"/>
</dbReference>
<evidence type="ECO:0000256" key="8">
    <source>
        <dbReference type="ARBA" id="ARBA00023098"/>
    </source>
</evidence>
<evidence type="ECO:0000256" key="7">
    <source>
        <dbReference type="ARBA" id="ARBA00022989"/>
    </source>
</evidence>
<feature type="transmembrane region" description="Helical" evidence="14">
    <location>
        <begin position="134"/>
        <end position="152"/>
    </location>
</feature>
<evidence type="ECO:0000256" key="3">
    <source>
        <dbReference type="ARBA" id="ARBA00022516"/>
    </source>
</evidence>
<evidence type="ECO:0000313" key="16">
    <source>
        <dbReference type="Proteomes" id="UP000011083"/>
    </source>
</evidence>
<keyword evidence="9 14" id="KW-0472">Membrane</keyword>
<keyword evidence="16" id="KW-1185">Reference proteome</keyword>
<keyword evidence="8" id="KW-0443">Lipid metabolism</keyword>
<evidence type="ECO:0000256" key="6">
    <source>
        <dbReference type="ARBA" id="ARBA00022824"/>
    </source>
</evidence>
<dbReference type="InterPro" id="IPR004277">
    <property type="entry name" value="PSS"/>
</dbReference>
<evidence type="ECO:0000256" key="14">
    <source>
        <dbReference type="SAM" id="Phobius"/>
    </source>
</evidence>
<evidence type="ECO:0000256" key="12">
    <source>
        <dbReference type="ARBA" id="ARBA00025707"/>
    </source>
</evidence>
<feature type="region of interest" description="Disordered" evidence="13">
    <location>
        <begin position="375"/>
        <end position="417"/>
    </location>
</feature>
<reference evidence="15 16" key="1">
    <citation type="journal article" date="2013" name="Genome Biol.">
        <title>Genome of Acanthamoeba castellanii highlights extensive lateral gene transfer and early evolution of tyrosine kinase signaling.</title>
        <authorList>
            <person name="Clarke M."/>
            <person name="Lohan A.J."/>
            <person name="Liu B."/>
            <person name="Lagkouvardos I."/>
            <person name="Roy S."/>
            <person name="Zafar N."/>
            <person name="Bertelli C."/>
            <person name="Schilde C."/>
            <person name="Kianianmomeni A."/>
            <person name="Burglin T.R."/>
            <person name="Frech C."/>
            <person name="Turcotte B."/>
            <person name="Kopec K.O."/>
            <person name="Synnott J.M."/>
            <person name="Choo C."/>
            <person name="Paponov I."/>
            <person name="Finkler A."/>
            <person name="Soon Heng Tan C."/>
            <person name="Hutchins A.P."/>
            <person name="Weinmeier T."/>
            <person name="Rattei T."/>
            <person name="Chu J.S."/>
            <person name="Gimenez G."/>
            <person name="Irimia M."/>
            <person name="Rigden D.J."/>
            <person name="Fitzpatrick D.A."/>
            <person name="Lorenzo-Morales J."/>
            <person name="Bateman A."/>
            <person name="Chiu C.H."/>
            <person name="Tang P."/>
            <person name="Hegemann P."/>
            <person name="Fromm H."/>
            <person name="Raoult D."/>
            <person name="Greub G."/>
            <person name="Miranda-Saavedra D."/>
            <person name="Chen N."/>
            <person name="Nash P."/>
            <person name="Ginger M.L."/>
            <person name="Horn M."/>
            <person name="Schaap P."/>
            <person name="Caler L."/>
            <person name="Loftus B."/>
        </authorList>
    </citation>
    <scope>NUCLEOTIDE SEQUENCE [LARGE SCALE GENOMIC DNA]</scope>
    <source>
        <strain evidence="15 16">Neff</strain>
    </source>
</reference>
<sequence>MKVGDMMEAKRKKGSPAQGEETREMKRDHLKQNWRESRNGKTLSFGILALMLVASVLSNFAAFHFKEALPCNLYLYLAISNIVLFITHQSLSVYFHPETVSLATSPVPPLVPHSWRGRIGRQLMLGFEFLTNKLGVTVLCAQLGFILHLFLLSPAEGRLEMSVLDPKLGRPLPEKDYGNSCDNLSQVYDSLYDFFVFVHFTGFMLMAGCMRSFAMPFAVGVFDELIELSLQHIFPNFRECWWDHFLADIFGANLLGCLTGYLITQVTDVQPFTWLAPVPVNEPSPKPRLRLFPSPFFSKVYDLFFGSDKRPLFFLAIIFFQRTVGFVIPFAFKYVMWVPVPHIIFIWHGVCQFGLQLRLYAELYQDLASTYADEQHAQHHNNGKDRTPTKGSTTTTRSASATATWGSGGTSGGSSTWPNLTPPTEILAIWLFIVIAIAFCLTFSFDKRPKSSRSSSAVKRKMP</sequence>
<feature type="compositionally biased region" description="Low complexity" evidence="13">
    <location>
        <begin position="389"/>
        <end position="405"/>
    </location>
</feature>
<dbReference type="VEuPathDB" id="AmoebaDB:ACA1_280020"/>
<feature type="compositionally biased region" description="Basic and acidic residues" evidence="13">
    <location>
        <begin position="20"/>
        <end position="33"/>
    </location>
</feature>
<feature type="region of interest" description="Disordered" evidence="13">
    <location>
        <begin position="1"/>
        <end position="33"/>
    </location>
</feature>
<dbReference type="STRING" id="1257118.L8H775"/>
<evidence type="ECO:0000256" key="9">
    <source>
        <dbReference type="ARBA" id="ARBA00023136"/>
    </source>
</evidence>
<gene>
    <name evidence="15" type="ORF">ACA1_280020</name>
</gene>
<dbReference type="GO" id="GO:0006659">
    <property type="term" value="P:phosphatidylserine biosynthetic process"/>
    <property type="evidence" value="ECO:0007669"/>
    <property type="project" value="InterPro"/>
</dbReference>
<keyword evidence="4" id="KW-0808">Transferase</keyword>
<feature type="transmembrane region" description="Helical" evidence="14">
    <location>
        <begin position="73"/>
        <end position="95"/>
    </location>
</feature>